<keyword evidence="1" id="KW-0732">Signal</keyword>
<dbReference type="AlphaFoldDB" id="A0A4R6RQ85"/>
<feature type="chain" id="PRO_5020817289" evidence="1">
    <location>
        <begin position="21"/>
        <end position="290"/>
    </location>
</feature>
<dbReference type="EMBL" id="SNXW01000001">
    <property type="protein sequence ID" value="TDP88317.1"/>
    <property type="molecule type" value="Genomic_DNA"/>
</dbReference>
<evidence type="ECO:0000259" key="3">
    <source>
        <dbReference type="Pfam" id="PF14339"/>
    </source>
</evidence>
<dbReference type="Pfam" id="PF07589">
    <property type="entry name" value="PEP-CTERM"/>
    <property type="match status" value="1"/>
</dbReference>
<feature type="domain" description="DUF4394" evidence="3">
    <location>
        <begin position="31"/>
        <end position="250"/>
    </location>
</feature>
<reference evidence="4 5" key="1">
    <citation type="submission" date="2019-03" db="EMBL/GenBank/DDBJ databases">
        <title>Genomic Encyclopedia of Type Strains, Phase IV (KMG-IV): sequencing the most valuable type-strain genomes for metagenomic binning, comparative biology and taxonomic classification.</title>
        <authorList>
            <person name="Goeker M."/>
        </authorList>
    </citation>
    <scope>NUCLEOTIDE SEQUENCE [LARGE SCALE GENOMIC DNA]</scope>
    <source>
        <strain evidence="4 5">DSM 11901</strain>
    </source>
</reference>
<dbReference type="NCBIfam" id="TIGR02595">
    <property type="entry name" value="PEP_CTERM"/>
    <property type="match status" value="1"/>
</dbReference>
<proteinExistence type="predicted"/>
<evidence type="ECO:0000313" key="5">
    <source>
        <dbReference type="Proteomes" id="UP000294593"/>
    </source>
</evidence>
<evidence type="ECO:0000256" key="1">
    <source>
        <dbReference type="SAM" id="SignalP"/>
    </source>
</evidence>
<sequence length="290" mass="28889">MIKLSLIASALALASVGAQAETLYALTTDNQLITLDSAAPTMGSAVSITGLGASERLLGLDLRPSNGLLYSISSAGKLYTLGTDGQASFVATLSTPITGSVGFDFNPVADVNGAVSLRVLTTGGSNYAVNANNGTVTTQTAVTAAGSTAKLALTGAAYADNDADLATTAVKLYAIDTASNGLYFTGGPGGGVYSRVRDLGASSLNVFGFDISRSGAAFAGFTSADGYSGLYALGLAADGQTTFIGDFGINGNTAIAPIVGLTAAVPEPTSVALMLAGLGLMGLVMRRRQA</sequence>
<evidence type="ECO:0000313" key="4">
    <source>
        <dbReference type="EMBL" id="TDP88317.1"/>
    </source>
</evidence>
<dbReference type="InterPro" id="IPR013424">
    <property type="entry name" value="Ice-binding_C"/>
</dbReference>
<name>A0A4R6RQ85_9BURK</name>
<feature type="domain" description="Ice-binding protein C-terminal" evidence="2">
    <location>
        <begin position="264"/>
        <end position="288"/>
    </location>
</feature>
<feature type="signal peptide" evidence="1">
    <location>
        <begin position="1"/>
        <end position="20"/>
    </location>
</feature>
<dbReference type="OrthoDB" id="531718at2"/>
<organism evidence="4 5">
    <name type="scientific">Aquabacterium commune</name>
    <dbReference type="NCBI Taxonomy" id="70586"/>
    <lineage>
        <taxon>Bacteria</taxon>
        <taxon>Pseudomonadati</taxon>
        <taxon>Pseudomonadota</taxon>
        <taxon>Betaproteobacteria</taxon>
        <taxon>Burkholderiales</taxon>
        <taxon>Aquabacterium</taxon>
    </lineage>
</organism>
<keyword evidence="5" id="KW-1185">Reference proteome</keyword>
<dbReference type="Proteomes" id="UP000294593">
    <property type="component" value="Unassembled WGS sequence"/>
</dbReference>
<gene>
    <name evidence="4" type="ORF">EV672_101463</name>
</gene>
<dbReference type="InterPro" id="IPR025507">
    <property type="entry name" value="DUF4394"/>
</dbReference>
<dbReference type="Pfam" id="PF14339">
    <property type="entry name" value="DUF4394"/>
    <property type="match status" value="1"/>
</dbReference>
<accession>A0A4R6RQ85</accession>
<dbReference type="RefSeq" id="WP_133606471.1">
    <property type="nucleotide sequence ID" value="NZ_SNXW01000001.1"/>
</dbReference>
<evidence type="ECO:0000259" key="2">
    <source>
        <dbReference type="Pfam" id="PF07589"/>
    </source>
</evidence>
<comment type="caution">
    <text evidence="4">The sequence shown here is derived from an EMBL/GenBank/DDBJ whole genome shotgun (WGS) entry which is preliminary data.</text>
</comment>
<protein>
    <submittedName>
        <fullName evidence="4">Putative secreted protein with PEP-CTERM sorting signal</fullName>
    </submittedName>
</protein>